<gene>
    <name evidence="20" type="ordered locus">Aaci_3079</name>
</gene>
<evidence type="ECO:0000256" key="9">
    <source>
        <dbReference type="ARBA" id="ARBA00022679"/>
    </source>
</evidence>
<dbReference type="PRINTS" id="PR00344">
    <property type="entry name" value="BCTRLSENSOR"/>
</dbReference>
<comment type="subcellular location">
    <subcellularLocation>
        <location evidence="3">Cytoplasm</location>
    </subcellularLocation>
</comment>
<dbReference type="PANTHER" id="PTHR24421">
    <property type="entry name" value="NITRATE/NITRITE SENSOR PROTEIN NARX-RELATED"/>
    <property type="match status" value="1"/>
</dbReference>
<evidence type="ECO:0000256" key="10">
    <source>
        <dbReference type="ARBA" id="ARBA00022723"/>
    </source>
</evidence>
<dbReference type="eggNOG" id="COG4585">
    <property type="taxonomic scope" value="Bacteria"/>
</dbReference>
<feature type="domain" description="Histidine kinase" evidence="19">
    <location>
        <begin position="29"/>
        <end position="222"/>
    </location>
</feature>
<keyword evidence="12 20" id="KW-0418">Kinase</keyword>
<keyword evidence="9 20" id="KW-0808">Transferase</keyword>
<dbReference type="Pfam" id="PF02518">
    <property type="entry name" value="HATPase_c"/>
    <property type="match status" value="1"/>
</dbReference>
<organism evidence="20 21">
    <name type="scientific">Alicyclobacillus acidocaldarius subsp. acidocaldarius (strain ATCC 27009 / DSM 446 / BCRC 14685 / JCM 5260 / KCTC 1825 / NBRC 15652 / NCIMB 11725 / NRRL B-14509 / 104-IA)</name>
    <name type="common">Bacillus acidocaldarius</name>
    <dbReference type="NCBI Taxonomy" id="521098"/>
    <lineage>
        <taxon>Bacteria</taxon>
        <taxon>Bacillati</taxon>
        <taxon>Bacillota</taxon>
        <taxon>Bacilli</taxon>
        <taxon>Bacillales</taxon>
        <taxon>Alicyclobacillaceae</taxon>
        <taxon>Alicyclobacillus</taxon>
    </lineage>
</organism>
<protein>
    <recommendedName>
        <fullName evidence="5">Oxygen sensor histidine kinase NreB</fullName>
        <ecNumber evidence="4">2.7.13.3</ecNumber>
    </recommendedName>
    <alternativeName>
        <fullName evidence="18">Nitrogen regulation protein B</fullName>
    </alternativeName>
</protein>
<dbReference type="EC" id="2.7.13.3" evidence="4"/>
<dbReference type="PROSITE" id="PS50109">
    <property type="entry name" value="HIS_KIN"/>
    <property type="match status" value="1"/>
</dbReference>
<dbReference type="InterPro" id="IPR004358">
    <property type="entry name" value="Sig_transdc_His_kin-like_C"/>
</dbReference>
<evidence type="ECO:0000256" key="6">
    <source>
        <dbReference type="ARBA" id="ARBA00022485"/>
    </source>
</evidence>
<keyword evidence="11" id="KW-0547">Nucleotide-binding</keyword>
<evidence type="ECO:0000256" key="5">
    <source>
        <dbReference type="ARBA" id="ARBA00017322"/>
    </source>
</evidence>
<keyword evidence="16" id="KW-0411">Iron-sulfur</keyword>
<dbReference type="InterPro" id="IPR050482">
    <property type="entry name" value="Sensor_HK_TwoCompSys"/>
</dbReference>
<reference evidence="20 21" key="2">
    <citation type="journal article" date="2010" name="Stand. Genomic Sci.">
        <title>Complete genome sequence of Alicyclobacillus acidocaldarius type strain (104-IA).</title>
        <authorList>
            <person name="Mavromatis K."/>
            <person name="Sikorski J."/>
            <person name="Lapidus A."/>
            <person name="Glavina Del Rio T."/>
            <person name="Copeland A."/>
            <person name="Tice H."/>
            <person name="Cheng J.F."/>
            <person name="Lucas S."/>
            <person name="Chen F."/>
            <person name="Nolan M."/>
            <person name="Bruce D."/>
            <person name="Goodwin L."/>
            <person name="Pitluck S."/>
            <person name="Ivanova N."/>
            <person name="Ovchinnikova G."/>
            <person name="Pati A."/>
            <person name="Chen A."/>
            <person name="Palaniappan K."/>
            <person name="Land M."/>
            <person name="Hauser L."/>
            <person name="Chang Y.J."/>
            <person name="Jeffries C.D."/>
            <person name="Chain P."/>
            <person name="Meincke L."/>
            <person name="Sims D."/>
            <person name="Chertkov O."/>
            <person name="Han C."/>
            <person name="Brettin T."/>
            <person name="Detter J.C."/>
            <person name="Wahrenburg C."/>
            <person name="Rohde M."/>
            <person name="Pukall R."/>
            <person name="Goker M."/>
            <person name="Bristow J."/>
            <person name="Eisen J.A."/>
            <person name="Markowitz V."/>
            <person name="Hugenholtz P."/>
            <person name="Klenk H.P."/>
            <person name="Kyrpides N.C."/>
        </authorList>
    </citation>
    <scope>NUCLEOTIDE SEQUENCE [LARGE SCALE GENOMIC DNA]</scope>
    <source>
        <strain evidence="21">ATCC 27009 / DSM 446 / BCRC 14685 / JCM 5260 / KCTC 1825 / NBRC 15652 / NCIMB 11725 / NRRL B-14509 / 104-IA</strain>
        <plasmid evidence="20 21">pAACI02</plasmid>
    </source>
</reference>
<dbReference type="KEGG" id="aac:Aaci_3079"/>
<dbReference type="GO" id="GO:0005524">
    <property type="term" value="F:ATP binding"/>
    <property type="evidence" value="ECO:0007669"/>
    <property type="project" value="UniProtKB-KW"/>
</dbReference>
<dbReference type="GO" id="GO:0051539">
    <property type="term" value="F:4 iron, 4 sulfur cluster binding"/>
    <property type="evidence" value="ECO:0007669"/>
    <property type="project" value="UniProtKB-KW"/>
</dbReference>
<comment type="catalytic activity">
    <reaction evidence="1">
        <text>ATP + protein L-histidine = ADP + protein N-phospho-L-histidine.</text>
        <dbReference type="EC" id="2.7.13.3"/>
    </reaction>
</comment>
<keyword evidence="7" id="KW-0963">Cytoplasm</keyword>
<dbReference type="GO" id="GO:0046983">
    <property type="term" value="F:protein dimerization activity"/>
    <property type="evidence" value="ECO:0007669"/>
    <property type="project" value="InterPro"/>
</dbReference>
<evidence type="ECO:0000256" key="4">
    <source>
        <dbReference type="ARBA" id="ARBA00012438"/>
    </source>
</evidence>
<dbReference type="GO" id="GO:0000155">
    <property type="term" value="F:phosphorelay sensor kinase activity"/>
    <property type="evidence" value="ECO:0007669"/>
    <property type="project" value="InterPro"/>
</dbReference>
<keyword evidence="21" id="KW-1185">Reference proteome</keyword>
<dbReference type="GO" id="GO:0046872">
    <property type="term" value="F:metal ion binding"/>
    <property type="evidence" value="ECO:0007669"/>
    <property type="project" value="UniProtKB-KW"/>
</dbReference>
<reference evidence="21" key="1">
    <citation type="submission" date="2009-09" db="EMBL/GenBank/DDBJ databases">
        <title>The complete plasmid2 of Alicyclobacillus acidocaldarius subsp. acidocaldarius DSM 446.</title>
        <authorList>
            <consortium name="US DOE Joint Genome Institute (JGI-PGF)"/>
            <person name="Lucas S."/>
            <person name="Copeland A."/>
            <person name="Lapidus A."/>
            <person name="Glavina del Rio T."/>
            <person name="Dalin E."/>
            <person name="Tice H."/>
            <person name="Bruce D."/>
            <person name="Goodwin L."/>
            <person name="Pitluck S."/>
            <person name="Kyrpides N."/>
            <person name="Mavromatis K."/>
            <person name="Ivanova N."/>
            <person name="Ovchinnikova G."/>
            <person name="Chertkov O."/>
            <person name="Sims D."/>
            <person name="Brettin T."/>
            <person name="Detter J.C."/>
            <person name="Han C."/>
            <person name="Larimer F."/>
            <person name="Land M."/>
            <person name="Hauser L."/>
            <person name="Markowitz V."/>
            <person name="Cheng J.-F."/>
            <person name="Hugenholtz P."/>
            <person name="Woyke T."/>
            <person name="Wu D."/>
            <person name="Pukall R."/>
            <person name="Klenk H.-P."/>
            <person name="Eisen J.A."/>
        </authorList>
    </citation>
    <scope>NUCLEOTIDE SEQUENCE [LARGE SCALE GENOMIC DNA]</scope>
    <source>
        <strain evidence="21">ATCC 27009 / DSM 446 / BCRC 14685 / JCM 5260 / KCTC 1825 / NBRC 15652 / NCIMB 11725 / NRRL B-14509 / 104-IA</strain>
        <plasmid evidence="21">pAACI02</plasmid>
    </source>
</reference>
<dbReference type="GO" id="GO:0016020">
    <property type="term" value="C:membrane"/>
    <property type="evidence" value="ECO:0007669"/>
    <property type="project" value="InterPro"/>
</dbReference>
<sequence length="223" mass="25209">MDKAMLHVYDLRDQGIRMLEEERRRIARDLHDGPVQALTNISMKLEVLKHMLDSNPQIAKDQVDQLHRRVTEAVKEIRALIYDLRPLAVDEVGLIEATKALCSQFEKNWGISTSFVVQDGVTSAEITPAKQVALYRLIQEILNNIKKHARATTTVVEFLRDESDLIITVKDDGVGFDTNYVPPGHYGLIGMKERAEFLGGRLEIHSIIGQGSTFIIRIPMYTG</sequence>
<keyword evidence="8" id="KW-0597">Phosphoprotein</keyword>
<dbReference type="GO" id="GO:0005737">
    <property type="term" value="C:cytoplasm"/>
    <property type="evidence" value="ECO:0007669"/>
    <property type="project" value="UniProtKB-SubCell"/>
</dbReference>
<evidence type="ECO:0000313" key="20">
    <source>
        <dbReference type="EMBL" id="ACV60076.1"/>
    </source>
</evidence>
<dbReference type="Pfam" id="PF07730">
    <property type="entry name" value="HisKA_3"/>
    <property type="match status" value="1"/>
</dbReference>
<dbReference type="HOGENOM" id="CLU_000445_20_6_9"/>
<dbReference type="RefSeq" id="WP_012812195.1">
    <property type="nucleotide sequence ID" value="NC_013207.1"/>
</dbReference>
<evidence type="ECO:0000256" key="1">
    <source>
        <dbReference type="ARBA" id="ARBA00000085"/>
    </source>
</evidence>
<accession>C8WYI2</accession>
<geneLocation type="plasmid" evidence="20 21">
    <name>pAACI02</name>
</geneLocation>
<evidence type="ECO:0000256" key="12">
    <source>
        <dbReference type="ARBA" id="ARBA00022777"/>
    </source>
</evidence>
<dbReference type="InterPro" id="IPR036890">
    <property type="entry name" value="HATPase_C_sf"/>
</dbReference>
<keyword evidence="14" id="KW-0408">Iron</keyword>
<evidence type="ECO:0000256" key="15">
    <source>
        <dbReference type="ARBA" id="ARBA00023012"/>
    </source>
</evidence>
<keyword evidence="20" id="KW-0614">Plasmid</keyword>
<dbReference type="SUPFAM" id="SSF55874">
    <property type="entry name" value="ATPase domain of HSP90 chaperone/DNA topoisomerase II/histidine kinase"/>
    <property type="match status" value="1"/>
</dbReference>
<evidence type="ECO:0000256" key="16">
    <source>
        <dbReference type="ARBA" id="ARBA00023014"/>
    </source>
</evidence>
<proteinExistence type="predicted"/>
<evidence type="ECO:0000256" key="8">
    <source>
        <dbReference type="ARBA" id="ARBA00022553"/>
    </source>
</evidence>
<evidence type="ECO:0000256" key="18">
    <source>
        <dbReference type="ARBA" id="ARBA00030800"/>
    </source>
</evidence>
<keyword evidence="13" id="KW-0067">ATP-binding</keyword>
<name>C8WYI2_ALIAD</name>
<evidence type="ECO:0000256" key="11">
    <source>
        <dbReference type="ARBA" id="ARBA00022741"/>
    </source>
</evidence>
<dbReference type="CDD" id="cd16917">
    <property type="entry name" value="HATPase_UhpB-NarQ-NarX-like"/>
    <property type="match status" value="1"/>
</dbReference>
<keyword evidence="15" id="KW-0902">Two-component regulatory system</keyword>
<evidence type="ECO:0000256" key="14">
    <source>
        <dbReference type="ARBA" id="ARBA00023004"/>
    </source>
</evidence>
<dbReference type="Proteomes" id="UP000001917">
    <property type="component" value="Plasmid pAACI02"/>
</dbReference>
<dbReference type="Gene3D" id="3.30.565.10">
    <property type="entry name" value="Histidine kinase-like ATPase, C-terminal domain"/>
    <property type="match status" value="1"/>
</dbReference>
<evidence type="ECO:0000256" key="3">
    <source>
        <dbReference type="ARBA" id="ARBA00004496"/>
    </source>
</evidence>
<dbReference type="PANTHER" id="PTHR24421:SF10">
    <property type="entry name" value="NITRATE_NITRITE SENSOR PROTEIN NARQ"/>
    <property type="match status" value="1"/>
</dbReference>
<dbReference type="EMBL" id="CP001729">
    <property type="protein sequence ID" value="ACV60076.1"/>
    <property type="molecule type" value="Genomic_DNA"/>
</dbReference>
<dbReference type="Gene3D" id="1.20.5.1930">
    <property type="match status" value="1"/>
</dbReference>
<dbReference type="AlphaFoldDB" id="C8WYI2"/>
<evidence type="ECO:0000256" key="17">
    <source>
        <dbReference type="ARBA" id="ARBA00024827"/>
    </source>
</evidence>
<evidence type="ECO:0000256" key="7">
    <source>
        <dbReference type="ARBA" id="ARBA00022490"/>
    </source>
</evidence>
<evidence type="ECO:0000313" key="21">
    <source>
        <dbReference type="Proteomes" id="UP000001917"/>
    </source>
</evidence>
<comment type="function">
    <text evidence="17">Member of the two-component regulatory system NreB/NreC involved in the control of dissimilatory nitrate/nitrite reduction in response to oxygen. NreB functions as a direct oxygen sensor histidine kinase which is autophosphorylated, in the absence of oxygen, probably at the conserved histidine residue, and transfers its phosphate group probably to a conserved aspartate residue of NreC. NreB/NreC activates the expression of the nitrate (narGHJI) and nitrite (nir) reductase operons, as well as the putative nitrate transporter gene narT.</text>
</comment>
<keyword evidence="6" id="KW-0004">4Fe-4S</keyword>
<evidence type="ECO:0000256" key="2">
    <source>
        <dbReference type="ARBA" id="ARBA00001966"/>
    </source>
</evidence>
<comment type="cofactor">
    <cofactor evidence="2">
        <name>[4Fe-4S] cluster</name>
        <dbReference type="ChEBI" id="CHEBI:49883"/>
    </cofactor>
</comment>
<evidence type="ECO:0000259" key="19">
    <source>
        <dbReference type="PROSITE" id="PS50109"/>
    </source>
</evidence>
<evidence type="ECO:0000256" key="13">
    <source>
        <dbReference type="ARBA" id="ARBA00022840"/>
    </source>
</evidence>
<keyword evidence="10" id="KW-0479">Metal-binding</keyword>
<dbReference type="InterPro" id="IPR011712">
    <property type="entry name" value="Sig_transdc_His_kin_sub3_dim/P"/>
</dbReference>
<dbReference type="InterPro" id="IPR003594">
    <property type="entry name" value="HATPase_dom"/>
</dbReference>
<dbReference type="SMART" id="SM00387">
    <property type="entry name" value="HATPase_c"/>
    <property type="match status" value="1"/>
</dbReference>
<dbReference type="InterPro" id="IPR005467">
    <property type="entry name" value="His_kinase_dom"/>
</dbReference>